<comment type="similarity">
    <text evidence="3 8">Belongs to the fungal TPase family.</text>
</comment>
<dbReference type="InterPro" id="IPR004206">
    <property type="entry name" value="mRNA_triPase_Cet1"/>
</dbReference>
<evidence type="ECO:0000256" key="9">
    <source>
        <dbReference type="SAM" id="MobiDB-lite"/>
    </source>
</evidence>
<comment type="subunit">
    <text evidence="8">Heterodimer. The mRNA-capping enzyme is composed of two separate chains alpha and beta, respectively a mRNA guanylyltransferase and an mRNA 5'-triphosphate monophosphatase.</text>
</comment>
<evidence type="ECO:0000256" key="6">
    <source>
        <dbReference type="ARBA" id="ARBA00023242"/>
    </source>
</evidence>
<dbReference type="InterPro" id="IPR040343">
    <property type="entry name" value="Cet1/Ctl1"/>
</dbReference>
<evidence type="ECO:0000256" key="3">
    <source>
        <dbReference type="ARBA" id="ARBA00006345"/>
    </source>
</evidence>
<protein>
    <recommendedName>
        <fullName evidence="8">mRNA-capping enzyme subunit beta</fullName>
        <ecNumber evidence="8">3.6.1.74</ecNumber>
    </recommendedName>
    <alternativeName>
        <fullName evidence="8">mRNA 5'-phosphatase</fullName>
    </alternativeName>
    <alternativeName>
        <fullName evidence="8">mRNA 5'-triphosphate monophosphatase</fullName>
    </alternativeName>
</protein>
<proteinExistence type="inferred from homology"/>
<accession>A0AAF1BFY8</accession>
<organism evidence="11 12">
    <name type="scientific">Vanrija pseudolonga</name>
    <dbReference type="NCBI Taxonomy" id="143232"/>
    <lineage>
        <taxon>Eukaryota</taxon>
        <taxon>Fungi</taxon>
        <taxon>Dikarya</taxon>
        <taxon>Basidiomycota</taxon>
        <taxon>Agaricomycotina</taxon>
        <taxon>Tremellomycetes</taxon>
        <taxon>Trichosporonales</taxon>
        <taxon>Trichosporonaceae</taxon>
        <taxon>Vanrija</taxon>
    </lineage>
</organism>
<keyword evidence="6 8" id="KW-0539">Nucleus</keyword>
<reference evidence="11" key="1">
    <citation type="submission" date="2023-10" db="EMBL/GenBank/DDBJ databases">
        <authorList>
            <person name="Noh H."/>
        </authorList>
    </citation>
    <scope>NUCLEOTIDE SEQUENCE</scope>
    <source>
        <strain evidence="11">DUCC4014</strain>
    </source>
</reference>
<feature type="domain" description="mRNA triphosphatase Cet1-like" evidence="10">
    <location>
        <begin position="90"/>
        <end position="293"/>
    </location>
</feature>
<dbReference type="CDD" id="cd07470">
    <property type="entry name" value="CYTH-like_mRNA_RTPase"/>
    <property type="match status" value="1"/>
</dbReference>
<feature type="compositionally biased region" description="Basic and acidic residues" evidence="9">
    <location>
        <begin position="1"/>
        <end position="10"/>
    </location>
</feature>
<gene>
    <name evidence="11" type="primary">CET1</name>
    <name evidence="11" type="ORF">LOC62_01G001432</name>
</gene>
<dbReference type="Gene3D" id="3.20.100.10">
    <property type="entry name" value="mRNA triphosphatase Cet1-like"/>
    <property type="match status" value="1"/>
</dbReference>
<evidence type="ECO:0000256" key="8">
    <source>
        <dbReference type="RuleBase" id="RU367053"/>
    </source>
</evidence>
<dbReference type="GO" id="GO:0006370">
    <property type="term" value="P:7-methylguanosine mRNA capping"/>
    <property type="evidence" value="ECO:0007669"/>
    <property type="project" value="UniProtKB-UniRule"/>
</dbReference>
<keyword evidence="5 8" id="KW-0378">Hydrolase</keyword>
<evidence type="ECO:0000256" key="2">
    <source>
        <dbReference type="ARBA" id="ARBA00004123"/>
    </source>
</evidence>
<feature type="compositionally biased region" description="Low complexity" evidence="9">
    <location>
        <begin position="59"/>
        <end position="69"/>
    </location>
</feature>
<name>A0AAF1BFY8_9TREE</name>
<comment type="cofactor">
    <cofactor evidence="1 8">
        <name>Mg(2+)</name>
        <dbReference type="ChEBI" id="CHEBI:18420"/>
    </cofactor>
</comment>
<dbReference type="Proteomes" id="UP000827549">
    <property type="component" value="Chromosome 1"/>
</dbReference>
<dbReference type="GO" id="GO:0140818">
    <property type="term" value="F:mRNA 5'-triphosphate monophosphatase activity"/>
    <property type="evidence" value="ECO:0007669"/>
    <property type="project" value="UniProtKB-EC"/>
</dbReference>
<dbReference type="InterPro" id="IPR037009">
    <property type="entry name" value="mRNA_triPase_Cet1_sf"/>
</dbReference>
<dbReference type="EC" id="3.6.1.74" evidence="8"/>
<dbReference type="PANTHER" id="PTHR28118">
    <property type="entry name" value="POLYNUCLEOTIDE 5'-TRIPHOSPHATASE-RELATED"/>
    <property type="match status" value="1"/>
</dbReference>
<evidence type="ECO:0000259" key="10">
    <source>
        <dbReference type="Pfam" id="PF02940"/>
    </source>
</evidence>
<dbReference type="PANTHER" id="PTHR28118:SF1">
    <property type="entry name" value="POLYNUCLEOTIDE 5'-TRIPHOSPHATASE CTL1-RELATED"/>
    <property type="match status" value="1"/>
</dbReference>
<dbReference type="GO" id="GO:0004651">
    <property type="term" value="F:polynucleotide 5'-phosphatase activity"/>
    <property type="evidence" value="ECO:0007669"/>
    <property type="project" value="UniProtKB-UniRule"/>
</dbReference>
<comment type="function">
    <text evidence="8">First step of mRNA capping. Converts the 5'-triphosphate end of a nascent mRNA chain into a diphosphate end.</text>
</comment>
<dbReference type="GeneID" id="87804687"/>
<dbReference type="SUPFAM" id="SSF55154">
    <property type="entry name" value="CYTH-like phosphatases"/>
    <property type="match status" value="1"/>
</dbReference>
<dbReference type="Pfam" id="PF02940">
    <property type="entry name" value="mRNA_triPase"/>
    <property type="match status" value="1"/>
</dbReference>
<dbReference type="AlphaFoldDB" id="A0AAF1BFY8"/>
<evidence type="ECO:0000256" key="7">
    <source>
        <dbReference type="ARBA" id="ARBA00047740"/>
    </source>
</evidence>
<sequence length="332" mass="37060">MPYVPLHERIPPQQQSIRYASPDLDPRAHLSTDSPAMSDNEAGPSRKRRRDENGGGGAPAQQQQHQPPQGYSPRPPAAIPPSIFGIAPRNEFTKVVGEFIMANCRGRENVEVEIKLGWLYAPGEGQPRRIRMPALTEAIVPGDWPIGRFASTMDKKQHFALNTLLNQTVEGSAQTPTPLKFFRAPQVDSFHSAPGGKVRVSRDPNGQVIPDGVVKKANIAHMNVYSPREAFDWRVSCNTETPAELPNTPAQNSRQKDRACYRHQLCQVDLTVVTAREGNSDREHRSYELEVEILDVPGLIAEGEKEERGEPNRFDEILQSVLDTVRMLIRNV</sequence>
<dbReference type="EMBL" id="CP086714">
    <property type="protein sequence ID" value="WOO77877.1"/>
    <property type="molecule type" value="Genomic_DNA"/>
</dbReference>
<evidence type="ECO:0000256" key="1">
    <source>
        <dbReference type="ARBA" id="ARBA00001946"/>
    </source>
</evidence>
<evidence type="ECO:0000256" key="5">
    <source>
        <dbReference type="ARBA" id="ARBA00022801"/>
    </source>
</evidence>
<evidence type="ECO:0000313" key="11">
    <source>
        <dbReference type="EMBL" id="WOO77877.1"/>
    </source>
</evidence>
<keyword evidence="12" id="KW-1185">Reference proteome</keyword>
<keyword evidence="8" id="KW-0506">mRNA capping</keyword>
<dbReference type="RefSeq" id="XP_062623909.1">
    <property type="nucleotide sequence ID" value="XM_062767925.1"/>
</dbReference>
<comment type="subcellular location">
    <subcellularLocation>
        <location evidence="2 8">Nucleus</location>
    </subcellularLocation>
</comment>
<evidence type="ECO:0000313" key="12">
    <source>
        <dbReference type="Proteomes" id="UP000827549"/>
    </source>
</evidence>
<dbReference type="InterPro" id="IPR033469">
    <property type="entry name" value="CYTH-like_dom_sf"/>
</dbReference>
<evidence type="ECO:0000256" key="4">
    <source>
        <dbReference type="ARBA" id="ARBA00022664"/>
    </source>
</evidence>
<feature type="region of interest" description="Disordered" evidence="9">
    <location>
        <begin position="1"/>
        <end position="84"/>
    </location>
</feature>
<dbReference type="GO" id="GO:0031533">
    <property type="term" value="C:mRNA capping enzyme complex"/>
    <property type="evidence" value="ECO:0007669"/>
    <property type="project" value="UniProtKB-UniRule"/>
</dbReference>
<comment type="catalytic activity">
    <reaction evidence="7">
        <text>a 5'-end triphospho-ribonucleoside in mRNA + H2O = a 5'-end diphospho-ribonucleoside in mRNA + phosphate + H(+)</text>
        <dbReference type="Rhea" id="RHEA:67004"/>
        <dbReference type="Rhea" id="RHEA-COMP:17164"/>
        <dbReference type="Rhea" id="RHEA-COMP:17165"/>
        <dbReference type="ChEBI" id="CHEBI:15377"/>
        <dbReference type="ChEBI" id="CHEBI:15378"/>
        <dbReference type="ChEBI" id="CHEBI:43474"/>
        <dbReference type="ChEBI" id="CHEBI:167616"/>
        <dbReference type="ChEBI" id="CHEBI:167618"/>
        <dbReference type="EC" id="3.6.1.74"/>
    </reaction>
    <physiologicalReaction direction="left-to-right" evidence="7">
        <dbReference type="Rhea" id="RHEA:67005"/>
    </physiologicalReaction>
</comment>
<keyword evidence="4 8" id="KW-0507">mRNA processing</keyword>